<feature type="transmembrane region" description="Helical" evidence="1">
    <location>
        <begin position="51"/>
        <end position="72"/>
    </location>
</feature>
<protein>
    <recommendedName>
        <fullName evidence="2">Inositolphosphotransferase Aur1/Ipt1 domain-containing protein</fullName>
    </recommendedName>
</protein>
<dbReference type="Proteomes" id="UP001193035">
    <property type="component" value="Unassembled WGS sequence"/>
</dbReference>
<reference evidence="3 4" key="1">
    <citation type="submission" date="2019-05" db="EMBL/GenBank/DDBJ databases">
        <title>Ruegeria sp. nov., isolated from tidal flat.</title>
        <authorList>
            <person name="Kim W."/>
        </authorList>
    </citation>
    <scope>NUCLEOTIDE SEQUENCE [LARGE SCALE GENOMIC DNA]</scope>
    <source>
        <strain evidence="3 4">CAU 1488</strain>
    </source>
</reference>
<keyword evidence="1" id="KW-1133">Transmembrane helix</keyword>
<gene>
    <name evidence="3" type="ORF">FGK63_10885</name>
</gene>
<accession>A0ABY2WYL0</accession>
<organism evidence="3 4">
    <name type="scientific">Ruegeria sediminis</name>
    <dbReference type="NCBI Taxonomy" id="2583820"/>
    <lineage>
        <taxon>Bacteria</taxon>
        <taxon>Pseudomonadati</taxon>
        <taxon>Pseudomonadota</taxon>
        <taxon>Alphaproteobacteria</taxon>
        <taxon>Rhodobacterales</taxon>
        <taxon>Roseobacteraceae</taxon>
        <taxon>Ruegeria</taxon>
    </lineage>
</organism>
<evidence type="ECO:0000259" key="2">
    <source>
        <dbReference type="Pfam" id="PF14378"/>
    </source>
</evidence>
<proteinExistence type="predicted"/>
<evidence type="ECO:0000313" key="4">
    <source>
        <dbReference type="Proteomes" id="UP001193035"/>
    </source>
</evidence>
<sequence>MTETAPQYEILQANKGWFGSVDRIERLLLGLLLGLVVLCAILSSAKNQAVSWSAFGLSLAPSFALFVAGIYIRTKKNKPNLANLAVANSLYLGFTGATTLLIFLRFPIQTPLLDERLMQIDAVIGYSWPEFVQLVGTYPTAARILGFVYMSSLPQLFFLVAFLALTGRVLSLHRALCAGSLSLLMTTIIWWALPSIGPSAYFNLPEGLADSIGLVTNAEYGAYLVALANNGLSEISPADIVGTIAFPSYHTVMALLVVWYLRGSVFFVPAAILNLAMMPAILSHGGHHMIDVAGGVVIFAIAAAFAATLTPQASYHSTCSA</sequence>
<feature type="transmembrane region" description="Helical" evidence="1">
    <location>
        <begin position="84"/>
        <end position="108"/>
    </location>
</feature>
<evidence type="ECO:0000256" key="1">
    <source>
        <dbReference type="SAM" id="Phobius"/>
    </source>
</evidence>
<feature type="transmembrane region" description="Helical" evidence="1">
    <location>
        <begin position="172"/>
        <end position="193"/>
    </location>
</feature>
<dbReference type="RefSeq" id="WP_138842058.1">
    <property type="nucleotide sequence ID" value="NZ_VCPD01000003.1"/>
</dbReference>
<comment type="caution">
    <text evidence="3">The sequence shown here is derived from an EMBL/GenBank/DDBJ whole genome shotgun (WGS) entry which is preliminary data.</text>
</comment>
<feature type="transmembrane region" description="Helical" evidence="1">
    <location>
        <begin position="257"/>
        <end position="277"/>
    </location>
</feature>
<name>A0ABY2WYL0_9RHOB</name>
<evidence type="ECO:0000313" key="3">
    <source>
        <dbReference type="EMBL" id="TMV07948.1"/>
    </source>
</evidence>
<dbReference type="Pfam" id="PF14378">
    <property type="entry name" value="PAP2_3"/>
    <property type="match status" value="1"/>
</dbReference>
<feature type="transmembrane region" description="Helical" evidence="1">
    <location>
        <begin position="144"/>
        <end position="165"/>
    </location>
</feature>
<feature type="transmembrane region" description="Helical" evidence="1">
    <location>
        <begin position="27"/>
        <end position="45"/>
    </location>
</feature>
<keyword evidence="1" id="KW-0812">Transmembrane</keyword>
<keyword evidence="4" id="KW-1185">Reference proteome</keyword>
<feature type="domain" description="Inositolphosphotransferase Aur1/Ipt1" evidence="2">
    <location>
        <begin position="116"/>
        <end position="304"/>
    </location>
</feature>
<keyword evidence="1" id="KW-0472">Membrane</keyword>
<feature type="transmembrane region" description="Helical" evidence="1">
    <location>
        <begin position="289"/>
        <end position="309"/>
    </location>
</feature>
<dbReference type="EMBL" id="VCPD01000003">
    <property type="protein sequence ID" value="TMV07948.1"/>
    <property type="molecule type" value="Genomic_DNA"/>
</dbReference>
<dbReference type="InterPro" id="IPR026841">
    <property type="entry name" value="Aur1/Ipt1"/>
</dbReference>